<dbReference type="AlphaFoldDB" id="Q2NSB2"/>
<dbReference type="Proteomes" id="UP000001932">
    <property type="component" value="Chromosome"/>
</dbReference>
<protein>
    <submittedName>
        <fullName evidence="2">Uncharacterized protein</fullName>
    </submittedName>
</protein>
<dbReference type="EMBL" id="AP008232">
    <property type="protein sequence ID" value="BAE74963.1"/>
    <property type="molecule type" value="Genomic_DNA"/>
</dbReference>
<organism evidence="2 4">
    <name type="scientific">Sodalis glossinidius (strain morsitans)</name>
    <dbReference type="NCBI Taxonomy" id="343509"/>
    <lineage>
        <taxon>Bacteria</taxon>
        <taxon>Pseudomonadati</taxon>
        <taxon>Pseudomonadota</taxon>
        <taxon>Gammaproteobacteria</taxon>
        <taxon>Enterobacterales</taxon>
        <taxon>Bruguierivoracaceae</taxon>
        <taxon>Sodalis</taxon>
    </lineage>
</organism>
<dbReference type="KEGG" id="sgl:SG1688"/>
<reference evidence="3 5" key="2">
    <citation type="submission" date="2015-05" db="EMBL/GenBank/DDBJ databases">
        <authorList>
            <person name="Goodhead I."/>
        </authorList>
    </citation>
    <scope>NUCLEOTIDE SEQUENCE [LARGE SCALE GENOMIC DNA]</scope>
    <source>
        <strain evidence="3">B4</strain>
        <strain evidence="5">morsitans</strain>
    </source>
</reference>
<evidence type="ECO:0000256" key="1">
    <source>
        <dbReference type="SAM" id="MobiDB-lite"/>
    </source>
</evidence>
<feature type="region of interest" description="Disordered" evidence="1">
    <location>
        <begin position="9"/>
        <end position="43"/>
    </location>
</feature>
<evidence type="ECO:0000313" key="5">
    <source>
        <dbReference type="Proteomes" id="UP000245838"/>
    </source>
</evidence>
<dbReference type="RefSeq" id="WP_011411512.1">
    <property type="nucleotide sequence ID" value="NC_007712.1"/>
</dbReference>
<evidence type="ECO:0000313" key="3">
    <source>
        <dbReference type="EMBL" id="CRL45841.1"/>
    </source>
</evidence>
<reference evidence="2 4" key="1">
    <citation type="journal article" date="2006" name="Genome Res.">
        <title>Massive genome erosion and functional adaptations provide insights into the symbiotic lifestyle of Sodalis glossinidius in the tsetse host.</title>
        <authorList>
            <person name="Toh H."/>
            <person name="Weiss B.L."/>
            <person name="Perkin S.A.H."/>
            <person name="Yamashita A."/>
            <person name="Oshima K."/>
            <person name="Hattori M."/>
            <person name="Aksoy S."/>
        </authorList>
    </citation>
    <scope>NUCLEOTIDE SEQUENCE [LARGE SCALE GENOMIC DNA]</scope>
    <source>
        <strain evidence="2">Morsitans</strain>
        <strain evidence="4">morsitans</strain>
    </source>
</reference>
<evidence type="ECO:0000313" key="4">
    <source>
        <dbReference type="Proteomes" id="UP000001932"/>
    </source>
</evidence>
<proteinExistence type="predicted"/>
<sequence>MWTIKPLFMNADAGEDAGGSGGDESVNSDAGHSLLGTGAQAPAAEADWVPEKFRVMGDDGKLNVESSARKLAEPYTHLEKRLGHGDAPPKSVDDYTPKVDAEGFQWDEFKADPEMQGFLKAAHAKGITNDQMGFILGEYLQRASALVNGAAELDADAAGTQLRAV</sequence>
<evidence type="ECO:0000313" key="2">
    <source>
        <dbReference type="EMBL" id="BAE74963.1"/>
    </source>
</evidence>
<dbReference type="HOGENOM" id="CLU_1609696_0_0_6"/>
<dbReference type="eggNOG" id="ENOG502ZAXY">
    <property type="taxonomic scope" value="Bacteria"/>
</dbReference>
<dbReference type="Proteomes" id="UP000245838">
    <property type="component" value="Chromosome sggmmb4_Chromosome"/>
</dbReference>
<keyword evidence="4" id="KW-1185">Reference proteome</keyword>
<dbReference type="EMBL" id="LN854557">
    <property type="protein sequence ID" value="CRL45841.1"/>
    <property type="molecule type" value="Genomic_DNA"/>
</dbReference>
<accession>Q2NSB2</accession>
<gene>
    <name evidence="2" type="ordered locus">SG1688</name>
    <name evidence="3" type="ORF">SGGMMB4_03940</name>
</gene>
<name>Q2NSB2_SODGM</name>